<evidence type="ECO:0000256" key="9">
    <source>
        <dbReference type="ARBA" id="ARBA00023004"/>
    </source>
</evidence>
<proteinExistence type="inferred from homology"/>
<reference evidence="12 13" key="1">
    <citation type="journal article" date="2012" name="Science">
        <title>The Paleozoic origin of enzymatic lignin decomposition reconstructed from 31 fungal genomes.</title>
        <authorList>
            <person name="Floudas D."/>
            <person name="Binder M."/>
            <person name="Riley R."/>
            <person name="Barry K."/>
            <person name="Blanchette R.A."/>
            <person name="Henrissat B."/>
            <person name="Martinez A.T."/>
            <person name="Otillar R."/>
            <person name="Spatafora J.W."/>
            <person name="Yadav J.S."/>
            <person name="Aerts A."/>
            <person name="Benoit I."/>
            <person name="Boyd A."/>
            <person name="Carlson A."/>
            <person name="Copeland A."/>
            <person name="Coutinho P.M."/>
            <person name="de Vries R.P."/>
            <person name="Ferreira P."/>
            <person name="Findley K."/>
            <person name="Foster B."/>
            <person name="Gaskell J."/>
            <person name="Glotzer D."/>
            <person name="Gorecki P."/>
            <person name="Heitman J."/>
            <person name="Hesse C."/>
            <person name="Hori C."/>
            <person name="Igarashi K."/>
            <person name="Jurgens J.A."/>
            <person name="Kallen N."/>
            <person name="Kersten P."/>
            <person name="Kohler A."/>
            <person name="Kuees U."/>
            <person name="Kumar T.K.A."/>
            <person name="Kuo A."/>
            <person name="LaButti K."/>
            <person name="Larrondo L.F."/>
            <person name="Lindquist E."/>
            <person name="Ling A."/>
            <person name="Lombard V."/>
            <person name="Lucas S."/>
            <person name="Lundell T."/>
            <person name="Martin R."/>
            <person name="McLaughlin D.J."/>
            <person name="Morgenstern I."/>
            <person name="Morin E."/>
            <person name="Murat C."/>
            <person name="Nagy L.G."/>
            <person name="Nolan M."/>
            <person name="Ohm R.A."/>
            <person name="Patyshakuliyeva A."/>
            <person name="Rokas A."/>
            <person name="Ruiz-Duenas F.J."/>
            <person name="Sabat G."/>
            <person name="Salamov A."/>
            <person name="Samejima M."/>
            <person name="Schmutz J."/>
            <person name="Slot J.C."/>
            <person name="St John F."/>
            <person name="Stenlid J."/>
            <person name="Sun H."/>
            <person name="Sun S."/>
            <person name="Syed K."/>
            <person name="Tsang A."/>
            <person name="Wiebenga A."/>
            <person name="Young D."/>
            <person name="Pisabarro A."/>
            <person name="Eastwood D.C."/>
            <person name="Martin F."/>
            <person name="Cullen D."/>
            <person name="Grigoriev I.V."/>
            <person name="Hibbett D.S."/>
        </authorList>
    </citation>
    <scope>NUCLEOTIDE SEQUENCE</scope>
    <source>
        <strain evidence="13">FP-58527</strain>
    </source>
</reference>
<dbReference type="InterPro" id="IPR036396">
    <property type="entry name" value="Cyt_P450_sf"/>
</dbReference>
<keyword evidence="11" id="KW-0472">Membrane</keyword>
<keyword evidence="5" id="KW-0812">Transmembrane</keyword>
<dbReference type="GO" id="GO:0016020">
    <property type="term" value="C:membrane"/>
    <property type="evidence" value="ECO:0007669"/>
    <property type="project" value="UniProtKB-SubCell"/>
</dbReference>
<gene>
    <name evidence="12" type="ORF">FOMPIDRAFT_23964</name>
</gene>
<feature type="non-terminal residue" evidence="12">
    <location>
        <position position="58"/>
    </location>
</feature>
<dbReference type="InterPro" id="IPR050364">
    <property type="entry name" value="Cytochrome_P450_fung"/>
</dbReference>
<evidence type="ECO:0000256" key="5">
    <source>
        <dbReference type="ARBA" id="ARBA00022692"/>
    </source>
</evidence>
<comment type="cofactor">
    <cofactor evidence="1">
        <name>heme</name>
        <dbReference type="ChEBI" id="CHEBI:30413"/>
    </cofactor>
</comment>
<accession>S8FK83</accession>
<evidence type="ECO:0008006" key="14">
    <source>
        <dbReference type="Google" id="ProtNLM"/>
    </source>
</evidence>
<keyword evidence="6" id="KW-0479">Metal-binding</keyword>
<sequence length="58" mass="6371">SFLIVILNHPGILRKAQAEIESVVGNARPPSFSDRKHMPYLDAVLTEVHRINPVGPLG</sequence>
<dbReference type="PANTHER" id="PTHR46300">
    <property type="entry name" value="P450, PUTATIVE (EUROFUNG)-RELATED-RELATED"/>
    <property type="match status" value="1"/>
</dbReference>
<dbReference type="GO" id="GO:0004497">
    <property type="term" value="F:monooxygenase activity"/>
    <property type="evidence" value="ECO:0007669"/>
    <property type="project" value="UniProtKB-KW"/>
</dbReference>
<dbReference type="Pfam" id="PF00067">
    <property type="entry name" value="p450"/>
    <property type="match status" value="1"/>
</dbReference>
<comment type="subcellular location">
    <subcellularLocation>
        <location evidence="2">Membrane</location>
    </subcellularLocation>
</comment>
<dbReference type="AlphaFoldDB" id="S8FK83"/>
<evidence type="ECO:0000256" key="8">
    <source>
        <dbReference type="ARBA" id="ARBA00023002"/>
    </source>
</evidence>
<dbReference type="InterPro" id="IPR001128">
    <property type="entry name" value="Cyt_P450"/>
</dbReference>
<dbReference type="STRING" id="743788.S8FK83"/>
<comment type="similarity">
    <text evidence="3">Belongs to the cytochrome P450 family.</text>
</comment>
<dbReference type="Gene3D" id="1.10.630.10">
    <property type="entry name" value="Cytochrome P450"/>
    <property type="match status" value="1"/>
</dbReference>
<evidence type="ECO:0000256" key="7">
    <source>
        <dbReference type="ARBA" id="ARBA00022989"/>
    </source>
</evidence>
<feature type="non-terminal residue" evidence="12">
    <location>
        <position position="1"/>
    </location>
</feature>
<dbReference type="GO" id="GO:0020037">
    <property type="term" value="F:heme binding"/>
    <property type="evidence" value="ECO:0007669"/>
    <property type="project" value="InterPro"/>
</dbReference>
<keyword evidence="10" id="KW-0503">Monooxygenase</keyword>
<evidence type="ECO:0000313" key="13">
    <source>
        <dbReference type="Proteomes" id="UP000015241"/>
    </source>
</evidence>
<dbReference type="HOGENOM" id="CLU_168463_2_0_1"/>
<evidence type="ECO:0000256" key="6">
    <source>
        <dbReference type="ARBA" id="ARBA00022723"/>
    </source>
</evidence>
<evidence type="ECO:0000313" key="12">
    <source>
        <dbReference type="EMBL" id="EPT01831.1"/>
    </source>
</evidence>
<dbReference type="Proteomes" id="UP000015241">
    <property type="component" value="Unassembled WGS sequence"/>
</dbReference>
<dbReference type="InParanoid" id="S8FK83"/>
<keyword evidence="9" id="KW-0408">Iron</keyword>
<evidence type="ECO:0000256" key="2">
    <source>
        <dbReference type="ARBA" id="ARBA00004370"/>
    </source>
</evidence>
<keyword evidence="4" id="KW-0349">Heme</keyword>
<dbReference type="GO" id="GO:0005506">
    <property type="term" value="F:iron ion binding"/>
    <property type="evidence" value="ECO:0007669"/>
    <property type="project" value="InterPro"/>
</dbReference>
<evidence type="ECO:0000256" key="4">
    <source>
        <dbReference type="ARBA" id="ARBA00022617"/>
    </source>
</evidence>
<evidence type="ECO:0000256" key="11">
    <source>
        <dbReference type="ARBA" id="ARBA00023136"/>
    </source>
</evidence>
<keyword evidence="13" id="KW-1185">Reference proteome</keyword>
<evidence type="ECO:0000256" key="3">
    <source>
        <dbReference type="ARBA" id="ARBA00010617"/>
    </source>
</evidence>
<evidence type="ECO:0000256" key="1">
    <source>
        <dbReference type="ARBA" id="ARBA00001971"/>
    </source>
</evidence>
<dbReference type="EMBL" id="KE504139">
    <property type="protein sequence ID" value="EPT01831.1"/>
    <property type="molecule type" value="Genomic_DNA"/>
</dbReference>
<organism evidence="12 13">
    <name type="scientific">Fomitopsis schrenkii</name>
    <name type="common">Brown rot fungus</name>
    <dbReference type="NCBI Taxonomy" id="2126942"/>
    <lineage>
        <taxon>Eukaryota</taxon>
        <taxon>Fungi</taxon>
        <taxon>Dikarya</taxon>
        <taxon>Basidiomycota</taxon>
        <taxon>Agaricomycotina</taxon>
        <taxon>Agaricomycetes</taxon>
        <taxon>Polyporales</taxon>
        <taxon>Fomitopsis</taxon>
    </lineage>
</organism>
<protein>
    <recommendedName>
        <fullName evidence="14">Cytochrome P450</fullName>
    </recommendedName>
</protein>
<dbReference type="SUPFAM" id="SSF48264">
    <property type="entry name" value="Cytochrome P450"/>
    <property type="match status" value="1"/>
</dbReference>
<evidence type="ECO:0000256" key="10">
    <source>
        <dbReference type="ARBA" id="ARBA00023033"/>
    </source>
</evidence>
<keyword evidence="8" id="KW-0560">Oxidoreductase</keyword>
<keyword evidence="7" id="KW-1133">Transmembrane helix</keyword>
<name>S8FK83_FOMSC</name>
<dbReference type="GO" id="GO:0016705">
    <property type="term" value="F:oxidoreductase activity, acting on paired donors, with incorporation or reduction of molecular oxygen"/>
    <property type="evidence" value="ECO:0007669"/>
    <property type="project" value="InterPro"/>
</dbReference>
<dbReference type="OrthoDB" id="2753961at2759"/>